<keyword evidence="8" id="KW-1015">Disulfide bond</keyword>
<keyword evidence="3 10" id="KW-0812">Transmembrane</keyword>
<keyword evidence="4" id="KW-0874">Quinone</keyword>
<evidence type="ECO:0000256" key="7">
    <source>
        <dbReference type="ARBA" id="ARBA00023136"/>
    </source>
</evidence>
<dbReference type="Gene3D" id="1.20.1440.130">
    <property type="entry name" value="VKOR domain"/>
    <property type="match status" value="1"/>
</dbReference>
<evidence type="ECO:0000256" key="10">
    <source>
        <dbReference type="SAM" id="Phobius"/>
    </source>
</evidence>
<evidence type="ECO:0000256" key="4">
    <source>
        <dbReference type="ARBA" id="ARBA00022719"/>
    </source>
</evidence>
<evidence type="ECO:0000259" key="11">
    <source>
        <dbReference type="Pfam" id="PF07884"/>
    </source>
</evidence>
<dbReference type="RefSeq" id="WP_263338873.1">
    <property type="nucleotide sequence ID" value="NZ_JAGSYH010000004.1"/>
</dbReference>
<dbReference type="CDD" id="cd10546">
    <property type="entry name" value="VKOR"/>
    <property type="match status" value="1"/>
</dbReference>
<keyword evidence="5 10" id="KW-1133">Transmembrane helix</keyword>
<keyword evidence="9" id="KW-0676">Redox-active center</keyword>
<organism evidence="12 13">
    <name type="scientific">Acidicapsa dinghuensis</name>
    <dbReference type="NCBI Taxonomy" id="2218256"/>
    <lineage>
        <taxon>Bacteria</taxon>
        <taxon>Pseudomonadati</taxon>
        <taxon>Acidobacteriota</taxon>
        <taxon>Terriglobia</taxon>
        <taxon>Terriglobales</taxon>
        <taxon>Acidobacteriaceae</taxon>
        <taxon>Acidicapsa</taxon>
    </lineage>
</organism>
<evidence type="ECO:0000256" key="5">
    <source>
        <dbReference type="ARBA" id="ARBA00022989"/>
    </source>
</evidence>
<dbReference type="Proteomes" id="UP001596091">
    <property type="component" value="Unassembled WGS sequence"/>
</dbReference>
<reference evidence="13" key="1">
    <citation type="journal article" date="2019" name="Int. J. Syst. Evol. Microbiol.">
        <title>The Global Catalogue of Microorganisms (GCM) 10K type strain sequencing project: providing services to taxonomists for standard genome sequencing and annotation.</title>
        <authorList>
            <consortium name="The Broad Institute Genomics Platform"/>
            <consortium name="The Broad Institute Genome Sequencing Center for Infectious Disease"/>
            <person name="Wu L."/>
            <person name="Ma J."/>
        </authorList>
    </citation>
    <scope>NUCLEOTIDE SEQUENCE [LARGE SCALE GENOMIC DNA]</scope>
    <source>
        <strain evidence="13">JCM 4087</strain>
    </source>
</reference>
<evidence type="ECO:0000256" key="3">
    <source>
        <dbReference type="ARBA" id="ARBA00022692"/>
    </source>
</evidence>
<keyword evidence="6" id="KW-0560">Oxidoreductase</keyword>
<keyword evidence="7 10" id="KW-0472">Membrane</keyword>
<comment type="subcellular location">
    <subcellularLocation>
        <location evidence="1">Membrane</location>
        <topology evidence="1">Multi-pass membrane protein</topology>
    </subcellularLocation>
</comment>
<evidence type="ECO:0000256" key="8">
    <source>
        <dbReference type="ARBA" id="ARBA00023157"/>
    </source>
</evidence>
<feature type="transmembrane region" description="Helical" evidence="10">
    <location>
        <begin position="69"/>
        <end position="86"/>
    </location>
</feature>
<comment type="caution">
    <text evidence="12">The sequence shown here is derived from an EMBL/GenBank/DDBJ whole genome shotgun (WGS) entry which is preliminary data.</text>
</comment>
<comment type="similarity">
    <text evidence="2">Belongs to the VKOR family.</text>
</comment>
<evidence type="ECO:0000313" key="12">
    <source>
        <dbReference type="EMBL" id="MFC5862357.1"/>
    </source>
</evidence>
<accession>A0ABW1EDG9</accession>
<name>A0ABW1EDG9_9BACT</name>
<evidence type="ECO:0000256" key="6">
    <source>
        <dbReference type="ARBA" id="ARBA00023002"/>
    </source>
</evidence>
<protein>
    <submittedName>
        <fullName evidence="12">Vitamin K epoxide reductase family protein</fullName>
    </submittedName>
</protein>
<proteinExistence type="inferred from homology"/>
<dbReference type="InterPro" id="IPR038354">
    <property type="entry name" value="VKOR_sf"/>
</dbReference>
<evidence type="ECO:0000256" key="9">
    <source>
        <dbReference type="ARBA" id="ARBA00023284"/>
    </source>
</evidence>
<feature type="domain" description="Vitamin K epoxide reductase" evidence="11">
    <location>
        <begin position="17"/>
        <end position="136"/>
    </location>
</feature>
<evidence type="ECO:0000256" key="1">
    <source>
        <dbReference type="ARBA" id="ARBA00004141"/>
    </source>
</evidence>
<gene>
    <name evidence="12" type="ORF">ACFPT7_08655</name>
</gene>
<keyword evidence="13" id="KW-1185">Reference proteome</keyword>
<dbReference type="Pfam" id="PF07884">
    <property type="entry name" value="VKOR"/>
    <property type="match status" value="1"/>
</dbReference>
<evidence type="ECO:0000313" key="13">
    <source>
        <dbReference type="Proteomes" id="UP001596091"/>
    </source>
</evidence>
<evidence type="ECO:0000256" key="2">
    <source>
        <dbReference type="ARBA" id="ARBA00006214"/>
    </source>
</evidence>
<dbReference type="InterPro" id="IPR012932">
    <property type="entry name" value="VKOR"/>
</dbReference>
<sequence>MTPLDVERKTAAHDALLLGACCSALATLIPVGLYQTGVISRLPDPPMSLFDSNRIAMSKVAHPMGIPDALLGLVSFSATFTLAILARRHRTARSLLGAKLILDASAAAFNVGRQVFCFGKLCSWCTGTAISTGVMAYAGRTAIRDTLLKAAATGKIGATSCEYTIVDLPPN</sequence>
<feature type="transmembrane region" description="Helical" evidence="10">
    <location>
        <begin position="12"/>
        <end position="34"/>
    </location>
</feature>
<dbReference type="EMBL" id="JBHSPH010000002">
    <property type="protein sequence ID" value="MFC5862357.1"/>
    <property type="molecule type" value="Genomic_DNA"/>
</dbReference>